<dbReference type="Proteomes" id="UP000219689">
    <property type="component" value="Unassembled WGS sequence"/>
</dbReference>
<name>A0A2A5QSB9_9EURY</name>
<protein>
    <submittedName>
        <fullName evidence="1">Uncharacterized protein</fullName>
    </submittedName>
</protein>
<accession>A0A2A5QSB9</accession>
<keyword evidence="2" id="KW-1185">Reference proteome</keyword>
<comment type="caution">
    <text evidence="1">The sequence shown here is derived from an EMBL/GenBank/DDBJ whole genome shotgun (WGS) entry which is preliminary data.</text>
</comment>
<dbReference type="RefSeq" id="WP_097378686.1">
    <property type="nucleotide sequence ID" value="NZ_NXNI01000001.1"/>
</dbReference>
<evidence type="ECO:0000313" key="2">
    <source>
        <dbReference type="Proteomes" id="UP000219689"/>
    </source>
</evidence>
<organism evidence="1 2">
    <name type="scientific">Natrinema ejinorense</name>
    <dbReference type="NCBI Taxonomy" id="373386"/>
    <lineage>
        <taxon>Archaea</taxon>
        <taxon>Methanobacteriati</taxon>
        <taxon>Methanobacteriota</taxon>
        <taxon>Stenosarchaea group</taxon>
        <taxon>Halobacteria</taxon>
        <taxon>Halobacteriales</taxon>
        <taxon>Natrialbaceae</taxon>
        <taxon>Natrinema</taxon>
    </lineage>
</organism>
<evidence type="ECO:0000313" key="1">
    <source>
        <dbReference type="EMBL" id="PCR89740.1"/>
    </source>
</evidence>
<sequence length="64" mass="6910">MNGVLNETTNKIHKYESGQSDFQTSCGATSHVAHEHLRLVPVEQAIDGGDADRCGRCFDEGGGY</sequence>
<reference evidence="1 2" key="1">
    <citation type="submission" date="2017-09" db="EMBL/GenBank/DDBJ databases">
        <title>Genome sequences of Natrinema ejinorence JCM 13890T.</title>
        <authorList>
            <person name="Roh S.W."/>
            <person name="Kim Y.B."/>
            <person name="Kim J.Y."/>
        </authorList>
    </citation>
    <scope>NUCLEOTIDE SEQUENCE [LARGE SCALE GENOMIC DNA]</scope>
    <source>
        <strain evidence="1 2">JCM 13890</strain>
    </source>
</reference>
<dbReference type="EMBL" id="NXNI01000001">
    <property type="protein sequence ID" value="PCR89740.1"/>
    <property type="molecule type" value="Genomic_DNA"/>
</dbReference>
<gene>
    <name evidence="1" type="ORF">CP557_03845</name>
</gene>
<dbReference type="AlphaFoldDB" id="A0A2A5QSB9"/>
<proteinExistence type="predicted"/>
<dbReference type="OrthoDB" id="203607at2157"/>